<evidence type="ECO:0000256" key="4">
    <source>
        <dbReference type="ARBA" id="ARBA00004613"/>
    </source>
</evidence>
<dbReference type="GO" id="GO:0043171">
    <property type="term" value="P:peptide catabolic process"/>
    <property type="evidence" value="ECO:0007669"/>
    <property type="project" value="TreeGrafter"/>
</dbReference>
<evidence type="ECO:0000256" key="13">
    <source>
        <dbReference type="ARBA" id="ARBA00022833"/>
    </source>
</evidence>
<keyword evidence="24" id="KW-1185">Reference proteome</keyword>
<dbReference type="OrthoDB" id="10013407at2759"/>
<dbReference type="GO" id="GO:0005783">
    <property type="term" value="C:endoplasmic reticulum"/>
    <property type="evidence" value="ECO:0007669"/>
    <property type="project" value="UniProtKB-SubCell"/>
</dbReference>
<keyword evidence="14" id="KW-0333">Golgi apparatus</keyword>
<feature type="chain" id="PRO_5035782854" description="Carboxypeptidase Q" evidence="21">
    <location>
        <begin position="19"/>
        <end position="461"/>
    </location>
</feature>
<evidence type="ECO:0000256" key="10">
    <source>
        <dbReference type="ARBA" id="ARBA00022729"/>
    </source>
</evidence>
<protein>
    <recommendedName>
        <fullName evidence="5">Carboxypeptidase Q</fullName>
    </recommendedName>
    <alternativeName>
        <fullName evidence="20">Plasma glutamate carboxypeptidase</fullName>
    </alternativeName>
</protein>
<evidence type="ECO:0000256" key="18">
    <source>
        <dbReference type="ARBA" id="ARBA00023228"/>
    </source>
</evidence>
<dbReference type="AlphaFoldDB" id="A0A8S1Q0U0"/>
<keyword evidence="7" id="KW-0121">Carboxypeptidase</keyword>
<evidence type="ECO:0000313" key="24">
    <source>
        <dbReference type="Proteomes" id="UP000692954"/>
    </source>
</evidence>
<keyword evidence="16" id="KW-0865">Zymogen</keyword>
<keyword evidence="8" id="KW-0645">Protease</keyword>
<evidence type="ECO:0000256" key="8">
    <source>
        <dbReference type="ARBA" id="ARBA00022670"/>
    </source>
</evidence>
<gene>
    <name evidence="23" type="ORF">PSON_ATCC_30995.1.T0920113</name>
</gene>
<evidence type="ECO:0000256" key="14">
    <source>
        <dbReference type="ARBA" id="ARBA00023034"/>
    </source>
</evidence>
<dbReference type="GO" id="GO:0070573">
    <property type="term" value="F:metallodipeptidase activity"/>
    <property type="evidence" value="ECO:0007669"/>
    <property type="project" value="InterPro"/>
</dbReference>
<evidence type="ECO:0000256" key="16">
    <source>
        <dbReference type="ARBA" id="ARBA00023145"/>
    </source>
</evidence>
<dbReference type="GO" id="GO:0004180">
    <property type="term" value="F:carboxypeptidase activity"/>
    <property type="evidence" value="ECO:0007669"/>
    <property type="project" value="UniProtKB-KW"/>
</dbReference>
<evidence type="ECO:0000256" key="11">
    <source>
        <dbReference type="ARBA" id="ARBA00022801"/>
    </source>
</evidence>
<evidence type="ECO:0000256" key="7">
    <source>
        <dbReference type="ARBA" id="ARBA00022645"/>
    </source>
</evidence>
<keyword evidence="12" id="KW-0256">Endoplasmic reticulum</keyword>
<feature type="signal peptide" evidence="21">
    <location>
        <begin position="1"/>
        <end position="18"/>
    </location>
</feature>
<dbReference type="GO" id="GO:0005615">
    <property type="term" value="C:extracellular space"/>
    <property type="evidence" value="ECO:0007669"/>
    <property type="project" value="TreeGrafter"/>
</dbReference>
<dbReference type="InterPro" id="IPR039866">
    <property type="entry name" value="CPQ"/>
</dbReference>
<dbReference type="FunFam" id="3.40.630.10:FF:000131">
    <property type="entry name" value="Uncharacterized protein"/>
    <property type="match status" value="1"/>
</dbReference>
<comment type="caution">
    <text evidence="23">The sequence shown here is derived from an EMBL/GenBank/DDBJ whole genome shotgun (WGS) entry which is preliminary data.</text>
</comment>
<dbReference type="CDD" id="cd03883">
    <property type="entry name" value="M28_Pgcp_like"/>
    <property type="match status" value="1"/>
</dbReference>
<keyword evidence="18" id="KW-0458">Lysosome</keyword>
<name>A0A8S1Q0U0_9CILI</name>
<keyword evidence="17" id="KW-0325">Glycoprotein</keyword>
<keyword evidence="6" id="KW-0964">Secreted</keyword>
<dbReference type="EMBL" id="CAJJDN010000092">
    <property type="protein sequence ID" value="CAD8108872.1"/>
    <property type="molecule type" value="Genomic_DNA"/>
</dbReference>
<evidence type="ECO:0000313" key="23">
    <source>
        <dbReference type="EMBL" id="CAD8108872.1"/>
    </source>
</evidence>
<evidence type="ECO:0000256" key="1">
    <source>
        <dbReference type="ARBA" id="ARBA00004240"/>
    </source>
</evidence>
<dbReference type="Proteomes" id="UP000692954">
    <property type="component" value="Unassembled WGS sequence"/>
</dbReference>
<dbReference type="GO" id="GO:0005794">
    <property type="term" value="C:Golgi apparatus"/>
    <property type="evidence" value="ECO:0007669"/>
    <property type="project" value="UniProtKB-SubCell"/>
</dbReference>
<evidence type="ECO:0000256" key="15">
    <source>
        <dbReference type="ARBA" id="ARBA00023049"/>
    </source>
</evidence>
<reference evidence="23" key="1">
    <citation type="submission" date="2021-01" db="EMBL/GenBank/DDBJ databases">
        <authorList>
            <consortium name="Genoscope - CEA"/>
            <person name="William W."/>
        </authorList>
    </citation>
    <scope>NUCLEOTIDE SEQUENCE</scope>
</reference>
<accession>A0A8S1Q0U0</accession>
<evidence type="ECO:0000256" key="5">
    <source>
        <dbReference type="ARBA" id="ARBA00014116"/>
    </source>
</evidence>
<dbReference type="PANTHER" id="PTHR12053:SF3">
    <property type="entry name" value="CARBOXYPEPTIDASE Q"/>
    <property type="match status" value="1"/>
</dbReference>
<keyword evidence="13" id="KW-0862">Zinc</keyword>
<keyword evidence="9" id="KW-0479">Metal-binding</keyword>
<dbReference type="GO" id="GO:0046872">
    <property type="term" value="F:metal ion binding"/>
    <property type="evidence" value="ECO:0007669"/>
    <property type="project" value="UniProtKB-KW"/>
</dbReference>
<dbReference type="GO" id="GO:0005764">
    <property type="term" value="C:lysosome"/>
    <property type="evidence" value="ECO:0007669"/>
    <property type="project" value="UniProtKB-SubCell"/>
</dbReference>
<keyword evidence="11" id="KW-0378">Hydrolase</keyword>
<keyword evidence="10 21" id="KW-0732">Signal</keyword>
<dbReference type="GO" id="GO:0006508">
    <property type="term" value="P:proteolysis"/>
    <property type="evidence" value="ECO:0007669"/>
    <property type="project" value="UniProtKB-KW"/>
</dbReference>
<evidence type="ECO:0000259" key="22">
    <source>
        <dbReference type="Pfam" id="PF04389"/>
    </source>
</evidence>
<evidence type="ECO:0000256" key="9">
    <source>
        <dbReference type="ARBA" id="ARBA00022723"/>
    </source>
</evidence>
<comment type="subunit">
    <text evidence="19">Homodimer. The monomeric form is inactive while the homodimer is active.</text>
</comment>
<sequence>MKLVIFLIVVLQLNGSLLRNRKDQVKQQVIKQIRETIKNPYSPLYHSSYNRLAYYVDTFGPRMWGSENMGDAVDALIEELESLGFDRVWRENIGIITSWERGEESVTLHKPREYPQRLNMIGLGWSPAGKVRAEVEVVHSFEELRNIDVKGKIVCFNYEWKGYSSGIQFRTNGPRLAEEAGAIGTIIRSVASVSIDSPHTGMTNYQNLKYPAVAITVEDADMIDRMRKRGQIVEIEIITNGKQYQTTSDNVLAEIRGSKYPDEILLMGGHWDSWDVGSQTGANDDGAGVIECLEVLKLYKHLGIRPKRTIRFIAWSGEEMGMANNGAQHYAKNHLQENHILAFESDLGSTKPYGFGITAGEKFTQLVSYLAQEYLTEIGTEKIYPNDGVSADSGALRNIAGTPVLNNKIIDNKTHDFYFTYHHTAGDSMWMMNPDDMDDNVIAIASIMYIIADHDDPLPKN</sequence>
<evidence type="ECO:0000256" key="21">
    <source>
        <dbReference type="SAM" id="SignalP"/>
    </source>
</evidence>
<keyword evidence="15" id="KW-0482">Metalloprotease</keyword>
<feature type="domain" description="Peptidase M28" evidence="22">
    <location>
        <begin position="250"/>
        <end position="445"/>
    </location>
</feature>
<evidence type="ECO:0000256" key="2">
    <source>
        <dbReference type="ARBA" id="ARBA00004371"/>
    </source>
</evidence>
<evidence type="ECO:0000256" key="12">
    <source>
        <dbReference type="ARBA" id="ARBA00022824"/>
    </source>
</evidence>
<evidence type="ECO:0000256" key="3">
    <source>
        <dbReference type="ARBA" id="ARBA00004555"/>
    </source>
</evidence>
<organism evidence="23 24">
    <name type="scientific">Paramecium sonneborni</name>
    <dbReference type="NCBI Taxonomy" id="65129"/>
    <lineage>
        <taxon>Eukaryota</taxon>
        <taxon>Sar</taxon>
        <taxon>Alveolata</taxon>
        <taxon>Ciliophora</taxon>
        <taxon>Intramacronucleata</taxon>
        <taxon>Oligohymenophorea</taxon>
        <taxon>Peniculida</taxon>
        <taxon>Parameciidae</taxon>
        <taxon>Paramecium</taxon>
    </lineage>
</organism>
<evidence type="ECO:0000256" key="20">
    <source>
        <dbReference type="ARBA" id="ARBA00033328"/>
    </source>
</evidence>
<dbReference type="InterPro" id="IPR007484">
    <property type="entry name" value="Peptidase_M28"/>
</dbReference>
<evidence type="ECO:0000256" key="19">
    <source>
        <dbReference type="ARBA" id="ARBA00025833"/>
    </source>
</evidence>
<evidence type="ECO:0000256" key="17">
    <source>
        <dbReference type="ARBA" id="ARBA00023180"/>
    </source>
</evidence>
<comment type="subcellular location">
    <subcellularLocation>
        <location evidence="1">Endoplasmic reticulum</location>
    </subcellularLocation>
    <subcellularLocation>
        <location evidence="3">Golgi apparatus</location>
    </subcellularLocation>
    <subcellularLocation>
        <location evidence="2">Lysosome</location>
    </subcellularLocation>
    <subcellularLocation>
        <location evidence="4">Secreted</location>
    </subcellularLocation>
</comment>
<dbReference type="Pfam" id="PF04389">
    <property type="entry name" value="Peptidase_M28"/>
    <property type="match status" value="1"/>
</dbReference>
<dbReference type="PANTHER" id="PTHR12053">
    <property type="entry name" value="PROTEASE FAMILY M28 PLASMA GLUTAMATE CARBOXYPEPTIDASE-RELATED"/>
    <property type="match status" value="1"/>
</dbReference>
<evidence type="ECO:0000256" key="6">
    <source>
        <dbReference type="ARBA" id="ARBA00022525"/>
    </source>
</evidence>
<proteinExistence type="predicted"/>